<keyword evidence="7 9" id="KW-0186">Copper</keyword>
<feature type="binding site" evidence="9">
    <location>
        <position position="105"/>
    </location>
    <ligand>
        <name>Cu cation</name>
        <dbReference type="ChEBI" id="CHEBI:23378"/>
    </ligand>
</feature>
<evidence type="ECO:0000313" key="13">
    <source>
        <dbReference type="Proteomes" id="UP000588017"/>
    </source>
</evidence>
<comment type="caution">
    <text evidence="12">The sequence shown here is derived from an EMBL/GenBank/DDBJ whole genome shotgun (WGS) entry which is preliminary data.</text>
</comment>
<dbReference type="SUPFAM" id="SSF49503">
    <property type="entry name" value="Cupredoxins"/>
    <property type="match status" value="1"/>
</dbReference>
<protein>
    <recommendedName>
        <fullName evidence="2 8">Pseudoazurin</fullName>
    </recommendedName>
</protein>
<dbReference type="InterPro" id="IPR012745">
    <property type="entry name" value="Pseudoazurin"/>
</dbReference>
<keyword evidence="13" id="KW-1185">Reference proteome</keyword>
<dbReference type="AlphaFoldDB" id="A0A841K7J8"/>
<feature type="signal peptide" evidence="10">
    <location>
        <begin position="1"/>
        <end position="23"/>
    </location>
</feature>
<gene>
    <name evidence="12" type="ORF">HNQ73_002445</name>
</gene>
<dbReference type="PRINTS" id="PR00155">
    <property type="entry name" value="AMICYANIN"/>
</dbReference>
<comment type="subcellular location">
    <subcellularLocation>
        <location evidence="1">Periplasm</location>
    </subcellularLocation>
</comment>
<dbReference type="EMBL" id="JACHEH010000005">
    <property type="protein sequence ID" value="MBB6168808.1"/>
    <property type="molecule type" value="Genomic_DNA"/>
</dbReference>
<evidence type="ECO:0000256" key="6">
    <source>
        <dbReference type="ARBA" id="ARBA00022982"/>
    </source>
</evidence>
<dbReference type="Pfam" id="PF00127">
    <property type="entry name" value="Copper-bind"/>
    <property type="match status" value="1"/>
</dbReference>
<evidence type="ECO:0000256" key="2">
    <source>
        <dbReference type="ARBA" id="ARBA00016984"/>
    </source>
</evidence>
<keyword evidence="10" id="KW-0732">Signal</keyword>
<dbReference type="Proteomes" id="UP000588017">
    <property type="component" value="Unassembled WGS sequence"/>
</dbReference>
<dbReference type="InterPro" id="IPR002386">
    <property type="entry name" value="Amicyanin/Pseudoazurin"/>
</dbReference>
<evidence type="ECO:0000256" key="3">
    <source>
        <dbReference type="ARBA" id="ARBA00022448"/>
    </source>
</evidence>
<dbReference type="InterPro" id="IPR008972">
    <property type="entry name" value="Cupredoxin"/>
</dbReference>
<keyword evidence="5" id="KW-0574">Periplasm</keyword>
<keyword evidence="3" id="KW-0813">Transport</keyword>
<dbReference type="GO" id="GO:0005507">
    <property type="term" value="F:copper ion binding"/>
    <property type="evidence" value="ECO:0007669"/>
    <property type="project" value="UniProtKB-UniRule"/>
</dbReference>
<comment type="cofactor">
    <cofactor evidence="9">
        <name>Cu cation</name>
        <dbReference type="ChEBI" id="CHEBI:23378"/>
    </cofactor>
    <text evidence="9">Binds 1 copper ion per subunit.</text>
</comment>
<dbReference type="NCBIfam" id="TIGR02375">
    <property type="entry name" value="pseudoazurin"/>
    <property type="match status" value="1"/>
</dbReference>
<feature type="domain" description="Blue (type 1) copper" evidence="11">
    <location>
        <begin position="29"/>
        <end position="116"/>
    </location>
</feature>
<dbReference type="Gene3D" id="2.60.40.420">
    <property type="entry name" value="Cupredoxins - blue copper proteins"/>
    <property type="match status" value="1"/>
</dbReference>
<keyword evidence="6" id="KW-0249">Electron transport</keyword>
<evidence type="ECO:0000256" key="10">
    <source>
        <dbReference type="SAM" id="SignalP"/>
    </source>
</evidence>
<feature type="chain" id="PRO_5033041950" description="Pseudoazurin" evidence="10">
    <location>
        <begin position="24"/>
        <end position="153"/>
    </location>
</feature>
<evidence type="ECO:0000256" key="9">
    <source>
        <dbReference type="PIRSR" id="PIRSR602386-1"/>
    </source>
</evidence>
<dbReference type="GO" id="GO:0042597">
    <property type="term" value="C:periplasmic space"/>
    <property type="evidence" value="ECO:0007669"/>
    <property type="project" value="UniProtKB-SubCell"/>
</dbReference>
<keyword evidence="4 9" id="KW-0479">Metal-binding</keyword>
<feature type="binding site" evidence="9">
    <location>
        <position position="64"/>
    </location>
    <ligand>
        <name>Cu cation</name>
        <dbReference type="ChEBI" id="CHEBI:23378"/>
    </ligand>
</feature>
<dbReference type="InterPro" id="IPR001235">
    <property type="entry name" value="Copper_blue_Plastocyanin"/>
</dbReference>
<evidence type="ECO:0000256" key="1">
    <source>
        <dbReference type="ARBA" id="ARBA00004418"/>
    </source>
</evidence>
<dbReference type="InterPro" id="IPR000923">
    <property type="entry name" value="BlueCu_1"/>
</dbReference>
<dbReference type="PRINTS" id="PR00156">
    <property type="entry name" value="COPPERBLUE"/>
</dbReference>
<sequence length="153" mass="16248">MNRCTTRVLLAFGALVLALPAVAAEHEVKMLNKGADNQTMVFEPAFLKIAPGDTVRFVPTDKSHNAESIPGMLPEGAQPFKGKLSQEIAVTFEKPGIYGFKCTPHVGMGMVGLVQVGDDLSNLEAAKAVKVPGFGGKRMSALFEMLNTTTAAK</sequence>
<dbReference type="PROSITE" id="PS00196">
    <property type="entry name" value="COPPER_BLUE"/>
    <property type="match status" value="1"/>
</dbReference>
<evidence type="ECO:0000256" key="5">
    <source>
        <dbReference type="ARBA" id="ARBA00022764"/>
    </source>
</evidence>
<dbReference type="GO" id="GO:0009055">
    <property type="term" value="F:electron transfer activity"/>
    <property type="evidence" value="ECO:0007669"/>
    <property type="project" value="InterPro"/>
</dbReference>
<reference evidence="12 13" key="1">
    <citation type="submission" date="2020-08" db="EMBL/GenBank/DDBJ databases">
        <title>Genomic Encyclopedia of Type Strains, Phase IV (KMG-IV): sequencing the most valuable type-strain genomes for metagenomic binning, comparative biology and taxonomic classification.</title>
        <authorList>
            <person name="Goeker M."/>
        </authorList>
    </citation>
    <scope>NUCLEOTIDE SEQUENCE [LARGE SCALE GENOMIC DNA]</scope>
    <source>
        <strain evidence="12 13">DSM 101465</strain>
    </source>
</reference>
<proteinExistence type="predicted"/>
<feature type="binding site" evidence="9">
    <location>
        <position position="110"/>
    </location>
    <ligand>
        <name>Cu cation</name>
        <dbReference type="ChEBI" id="CHEBI:23378"/>
    </ligand>
</feature>
<dbReference type="InterPro" id="IPR028871">
    <property type="entry name" value="BlueCu_1_BS"/>
</dbReference>
<evidence type="ECO:0000313" key="12">
    <source>
        <dbReference type="EMBL" id="MBB6168808.1"/>
    </source>
</evidence>
<evidence type="ECO:0000256" key="8">
    <source>
        <dbReference type="NCBIfam" id="TIGR02375"/>
    </source>
</evidence>
<evidence type="ECO:0000259" key="11">
    <source>
        <dbReference type="Pfam" id="PF00127"/>
    </source>
</evidence>
<evidence type="ECO:0000256" key="7">
    <source>
        <dbReference type="ARBA" id="ARBA00023008"/>
    </source>
</evidence>
<dbReference type="CDD" id="cd04218">
    <property type="entry name" value="Pseudoazurin"/>
    <property type="match status" value="1"/>
</dbReference>
<accession>A0A841K7J8</accession>
<name>A0A841K7J8_9HYPH</name>
<organism evidence="12 13">
    <name type="scientific">Chelatococcus composti</name>
    <dbReference type="NCBI Taxonomy" id="1743235"/>
    <lineage>
        <taxon>Bacteria</taxon>
        <taxon>Pseudomonadati</taxon>
        <taxon>Pseudomonadota</taxon>
        <taxon>Alphaproteobacteria</taxon>
        <taxon>Hyphomicrobiales</taxon>
        <taxon>Chelatococcaceae</taxon>
        <taxon>Chelatococcus</taxon>
    </lineage>
</organism>
<feature type="binding site" evidence="9">
    <location>
        <position position="102"/>
    </location>
    <ligand>
        <name>Cu cation</name>
        <dbReference type="ChEBI" id="CHEBI:23378"/>
    </ligand>
</feature>
<evidence type="ECO:0000256" key="4">
    <source>
        <dbReference type="ARBA" id="ARBA00022723"/>
    </source>
</evidence>